<keyword evidence="2 13" id="KW-0813">Transport</keyword>
<dbReference type="EMBL" id="WAIE01000003">
    <property type="protein sequence ID" value="KAB1441866.1"/>
    <property type="molecule type" value="Genomic_DNA"/>
</dbReference>
<dbReference type="PANTHER" id="PTHR33445:SF2">
    <property type="entry name" value="ATP SYNTHASE SUBUNIT B', CHLOROPLASTIC"/>
    <property type="match status" value="1"/>
</dbReference>
<comment type="function">
    <text evidence="10 13">F(1)F(0) ATP synthase produces ATP from ADP in the presence of a proton or sodium gradient. F-type ATPases consist of two structural domains, F(1) containing the extramembraneous catalytic core and F(0) containing the membrane proton channel, linked together by a central stalk and a peripheral stalk. During catalysis, ATP synthesis in the catalytic domain of F(1) is coupled via a rotary mechanism of the central stalk subunits to proton translocation.</text>
</comment>
<dbReference type="GO" id="GO:0012505">
    <property type="term" value="C:endomembrane system"/>
    <property type="evidence" value="ECO:0007669"/>
    <property type="project" value="UniProtKB-SubCell"/>
</dbReference>
<evidence type="ECO:0000256" key="15">
    <source>
        <dbReference type="SAM" id="Coils"/>
    </source>
</evidence>
<dbReference type="InterPro" id="IPR050059">
    <property type="entry name" value="ATP_synthase_B_chain"/>
</dbReference>
<keyword evidence="8 13" id="KW-0472">Membrane</keyword>
<dbReference type="CDD" id="cd06503">
    <property type="entry name" value="ATP-synt_Fo_b"/>
    <property type="match status" value="1"/>
</dbReference>
<dbReference type="Proteomes" id="UP000438699">
    <property type="component" value="Unassembled WGS sequence"/>
</dbReference>
<evidence type="ECO:0000256" key="2">
    <source>
        <dbReference type="ARBA" id="ARBA00022448"/>
    </source>
</evidence>
<evidence type="ECO:0000256" key="8">
    <source>
        <dbReference type="ARBA" id="ARBA00023136"/>
    </source>
</evidence>
<dbReference type="Pfam" id="PF00430">
    <property type="entry name" value="ATP-synt_B"/>
    <property type="match status" value="1"/>
</dbReference>
<feature type="transmembrane region" description="Helical" evidence="13">
    <location>
        <begin position="6"/>
        <end position="29"/>
    </location>
</feature>
<evidence type="ECO:0000256" key="10">
    <source>
        <dbReference type="ARBA" id="ARBA00025198"/>
    </source>
</evidence>
<dbReference type="OrthoDB" id="9794968at2"/>
<keyword evidence="17" id="KW-1185">Reference proteome</keyword>
<dbReference type="GO" id="GO:0005886">
    <property type="term" value="C:plasma membrane"/>
    <property type="evidence" value="ECO:0007669"/>
    <property type="project" value="UniProtKB-SubCell"/>
</dbReference>
<keyword evidence="4 13" id="KW-0812">Transmembrane</keyword>
<comment type="caution">
    <text evidence="16">The sequence shown here is derived from an EMBL/GenBank/DDBJ whole genome shotgun (WGS) entry which is preliminary data.</text>
</comment>
<evidence type="ECO:0000256" key="13">
    <source>
        <dbReference type="HAMAP-Rule" id="MF_01398"/>
    </source>
</evidence>
<dbReference type="HAMAP" id="MF_01398">
    <property type="entry name" value="ATP_synth_b_bprime"/>
    <property type="match status" value="1"/>
</dbReference>
<evidence type="ECO:0000256" key="7">
    <source>
        <dbReference type="ARBA" id="ARBA00023065"/>
    </source>
</evidence>
<comment type="similarity">
    <text evidence="1 13 14">Belongs to the ATPase B chain family.</text>
</comment>
<dbReference type="GO" id="GO:0046933">
    <property type="term" value="F:proton-transporting ATP synthase activity, rotational mechanism"/>
    <property type="evidence" value="ECO:0007669"/>
    <property type="project" value="UniProtKB-UniRule"/>
</dbReference>
<comment type="subcellular location">
    <subcellularLocation>
        <location evidence="13">Cell membrane</location>
        <topology evidence="13">Single-pass membrane protein</topology>
    </subcellularLocation>
    <subcellularLocation>
        <location evidence="12">Endomembrane system</location>
        <topology evidence="12">Single-pass membrane protein</topology>
    </subcellularLocation>
</comment>
<proteinExistence type="inferred from homology"/>
<keyword evidence="9 13" id="KW-0066">ATP synthesis</keyword>
<gene>
    <name evidence="13" type="primary">atpF</name>
    <name evidence="16" type="ORF">F8A88_09780</name>
</gene>
<reference evidence="16 17" key="1">
    <citation type="journal article" date="2017" name="Int. J. Syst. Evol. Microbiol.">
        <title>Desulfovibrio senegalensis sp. nov., a mesophilic sulfate reducer isolated from marine sediment.</title>
        <authorList>
            <person name="Thioye A."/>
            <person name="Gam Z.B.A."/>
            <person name="Mbengue M."/>
            <person name="Cayol J.L."/>
            <person name="Joseph-Bartoli M."/>
            <person name="Toure-Kane C."/>
            <person name="Labat M."/>
        </authorList>
    </citation>
    <scope>NUCLEOTIDE SEQUENCE [LARGE SCALE GENOMIC DNA]</scope>
    <source>
        <strain evidence="16 17">DSM 101509</strain>
    </source>
</reference>
<keyword evidence="15" id="KW-0175">Coiled coil</keyword>
<evidence type="ECO:0000313" key="17">
    <source>
        <dbReference type="Proteomes" id="UP000438699"/>
    </source>
</evidence>
<accession>A0A6N6N228</accession>
<dbReference type="InterPro" id="IPR002146">
    <property type="entry name" value="ATP_synth_b/b'su_bac/chlpt"/>
</dbReference>
<evidence type="ECO:0000256" key="4">
    <source>
        <dbReference type="ARBA" id="ARBA00022692"/>
    </source>
</evidence>
<organism evidence="16 17">
    <name type="scientific">Pseudodesulfovibrio senegalensis</name>
    <dbReference type="NCBI Taxonomy" id="1721087"/>
    <lineage>
        <taxon>Bacteria</taxon>
        <taxon>Pseudomonadati</taxon>
        <taxon>Thermodesulfobacteriota</taxon>
        <taxon>Desulfovibrionia</taxon>
        <taxon>Desulfovibrionales</taxon>
        <taxon>Desulfovibrionaceae</taxon>
    </lineage>
</organism>
<feature type="coiled-coil region" evidence="15">
    <location>
        <begin position="53"/>
        <end position="80"/>
    </location>
</feature>
<name>A0A6N6N228_9BACT</name>
<keyword evidence="3 13" id="KW-0138">CF(0)</keyword>
<dbReference type="GO" id="GO:0046961">
    <property type="term" value="F:proton-transporting ATPase activity, rotational mechanism"/>
    <property type="evidence" value="ECO:0007669"/>
    <property type="project" value="TreeGrafter"/>
</dbReference>
<keyword evidence="5 13" id="KW-0375">Hydrogen ion transport</keyword>
<comment type="function">
    <text evidence="11">Component of the F(0) channel, it forms part of the peripheral stalk, linking F(1) to F(0). The b'-subunit is a diverged and duplicated form of b found in plants and photosynthetic bacteria.</text>
</comment>
<dbReference type="AlphaFoldDB" id="A0A6N6N228"/>
<keyword evidence="13" id="KW-1003">Cell membrane</keyword>
<keyword evidence="7 13" id="KW-0406">Ion transport</keyword>
<dbReference type="PANTHER" id="PTHR33445">
    <property type="entry name" value="ATP SYNTHASE SUBUNIT B', CHLOROPLASTIC"/>
    <property type="match status" value="1"/>
</dbReference>
<sequence length="141" mass="15471">MIDIHPIGILIQFVNFLITLIVLNLILFGPVREMIRKRKELMAGQMDSIEKFTADAEGKLKDYEEQLAAARKDGNEIRAQLRDEAVAEETKLLSAAGADAAETLKASRAEIDAQVKSAMDQLGKDVENFAAKATDKILGQA</sequence>
<protein>
    <recommendedName>
        <fullName evidence="13">ATP synthase subunit b</fullName>
    </recommendedName>
    <alternativeName>
        <fullName evidence="13">ATP synthase F(0) sector subunit b</fullName>
    </alternativeName>
    <alternativeName>
        <fullName evidence="13">ATPase subunit I</fullName>
    </alternativeName>
    <alternativeName>
        <fullName evidence="13">F-type ATPase subunit b</fullName>
        <shortName evidence="13">F-ATPase subunit b</shortName>
    </alternativeName>
</protein>
<evidence type="ECO:0000256" key="14">
    <source>
        <dbReference type="RuleBase" id="RU003848"/>
    </source>
</evidence>
<evidence type="ECO:0000256" key="6">
    <source>
        <dbReference type="ARBA" id="ARBA00022989"/>
    </source>
</evidence>
<evidence type="ECO:0000256" key="11">
    <source>
        <dbReference type="ARBA" id="ARBA00025614"/>
    </source>
</evidence>
<dbReference type="GO" id="GO:0045259">
    <property type="term" value="C:proton-transporting ATP synthase complex"/>
    <property type="evidence" value="ECO:0007669"/>
    <property type="project" value="UniProtKB-KW"/>
</dbReference>
<evidence type="ECO:0000256" key="9">
    <source>
        <dbReference type="ARBA" id="ARBA00023310"/>
    </source>
</evidence>
<evidence type="ECO:0000256" key="3">
    <source>
        <dbReference type="ARBA" id="ARBA00022547"/>
    </source>
</evidence>
<evidence type="ECO:0000256" key="1">
    <source>
        <dbReference type="ARBA" id="ARBA00005513"/>
    </source>
</evidence>
<evidence type="ECO:0000256" key="12">
    <source>
        <dbReference type="ARBA" id="ARBA00037847"/>
    </source>
</evidence>
<evidence type="ECO:0000256" key="5">
    <source>
        <dbReference type="ARBA" id="ARBA00022781"/>
    </source>
</evidence>
<dbReference type="RefSeq" id="WP_151150958.1">
    <property type="nucleotide sequence ID" value="NZ_WAIE01000003.1"/>
</dbReference>
<evidence type="ECO:0000313" key="16">
    <source>
        <dbReference type="EMBL" id="KAB1441866.1"/>
    </source>
</evidence>
<comment type="subunit">
    <text evidence="13">F-type ATPases have 2 components, F(1) - the catalytic core - and F(0) - the membrane proton channel. F(1) has five subunits: alpha(3), beta(3), gamma(1), delta(1), epsilon(1). F(0) has three main subunits: a(1), b(2) and c(10-14). The alpha and beta chains form an alternating ring which encloses part of the gamma chain. F(1) is attached to F(0) by a central stalk formed by the gamma and epsilon chains, while a peripheral stalk is formed by the delta and b chains.</text>
</comment>
<keyword evidence="6 13" id="KW-1133">Transmembrane helix</keyword>